<dbReference type="EMBL" id="CP019336">
    <property type="protein sequence ID" value="AUC23461.1"/>
    <property type="molecule type" value="Genomic_DNA"/>
</dbReference>
<keyword evidence="3" id="KW-1185">Reference proteome</keyword>
<dbReference type="Proteomes" id="UP000232721">
    <property type="component" value="Chromosome"/>
</dbReference>
<dbReference type="PANTHER" id="PTHR37291">
    <property type="entry name" value="5-METHYLCYTOSINE-SPECIFIC RESTRICTION ENZYME B"/>
    <property type="match status" value="1"/>
</dbReference>
<sequence length="899" mass="104559">MAFTPNSITKNHVFNAINKIEEQQIKLTKSTRWLVKIDNTTYPPKEVMRYAHKEMNGEKIWYYNGGAATNNYLKKMGFLILDMHKNKLQNLIDNYKEEIKKTHLKDERYKWELLKTYKGLPNLNADNFLDEVKKIDYDNLPYAMSKAVIKQLLLKEPEKIRLLFKNLFNESIDLNTRVKAFNEETLKFYRGLGETLSHHQDERTISVYLTFYNPEKYTFYKYSYYKELCDLLNIEQAKINERYAHYLELIHQIISEYIENDTELIELVKASIPEYYDGSNNLLVAQDILYQMFNKFEPINYWMYAPGENASKWDEFYEKGIMGLGWDDLGDLNAYSTKKSIQIKLQELADTTSAKTNNTAANYEFLKVMKPGDIIIVKKGIHELLGYGEVTSELFYDDERASYKNYRNVDWLLKGNWKLDDNLALKTLTNITKYKEKGNESTNYYDKLLAIMNGDKVESKNVIETNNTPPTNQILYGPPGTGKTFYLKDQLFEKYTVAQGSLTKSQYLENFVTDFTWWQIITIAVLDLKLAKTNDLLNHELIIAKSKLSSSKNIRPILWSSLQTHTVLECKNVKVQQRIEPLIFNKNDNSKWSIVDTQLKELYPEALEHLEKIKKYKANDDITIKNYDFVTFHQSFAYEDFIEGIKPISPEEGEESKDLGYAIEDGVFKKLCLRAKNDPNNRYAIFIDEINRGNVSAIFGELITLIEIDKRKDAKNEISIKLPYSKTAFSVPFNIDIYGTMNTADRSVEALDTALRRRFEFKEMMPDYVVIKNGEVEGIKLSEVLKKINQRIELLIDRDHTIGHSYFVNVTSTEKLANAFNNKIVPLLQEYFYGDYGKIGLVLGNGFVKINKNDTINFADFKYDNANDFKIASYELKHVDEKTVIDAVSILLGSKETPQ</sequence>
<dbReference type="Pfam" id="PF07728">
    <property type="entry name" value="AAA_5"/>
    <property type="match status" value="1"/>
</dbReference>
<dbReference type="PANTHER" id="PTHR37291:SF1">
    <property type="entry name" value="TYPE IV METHYL-DIRECTED RESTRICTION ENZYME ECOKMCRB SUBUNIT"/>
    <property type="match status" value="1"/>
</dbReference>
<dbReference type="RefSeq" id="WP_208889498.1">
    <property type="nucleotide sequence ID" value="NZ_CP019336.1"/>
</dbReference>
<dbReference type="Gene3D" id="3.40.50.300">
    <property type="entry name" value="P-loop containing nucleotide triphosphate hydrolases"/>
    <property type="match status" value="1"/>
</dbReference>
<dbReference type="InterPro" id="IPR027417">
    <property type="entry name" value="P-loop_NTPase"/>
</dbReference>
<dbReference type="InterPro" id="IPR011704">
    <property type="entry name" value="ATPase_dyneun-rel_AAA"/>
</dbReference>
<evidence type="ECO:0000313" key="3">
    <source>
        <dbReference type="Proteomes" id="UP000232721"/>
    </source>
</evidence>
<accession>A0ABN5F7A4</accession>
<evidence type="ECO:0000313" key="2">
    <source>
        <dbReference type="EMBL" id="AUC23461.1"/>
    </source>
</evidence>
<name>A0ABN5F7A4_9FLAO</name>
<organism evidence="2 3">
    <name type="scientific">Polaribacter sejongensis</name>
    <dbReference type="NCBI Taxonomy" id="985043"/>
    <lineage>
        <taxon>Bacteria</taxon>
        <taxon>Pseudomonadati</taxon>
        <taxon>Bacteroidota</taxon>
        <taxon>Flavobacteriia</taxon>
        <taxon>Flavobacteriales</taxon>
        <taxon>Flavobacteriaceae</taxon>
    </lineage>
</organism>
<proteinExistence type="predicted"/>
<reference evidence="2 3" key="1">
    <citation type="submission" date="2017-02" db="EMBL/GenBank/DDBJ databases">
        <title>Trade-off between light-utilization and light-protection in marine flavobacteria.</title>
        <authorList>
            <person name="Kumagai Y."/>
            <person name="Yoshizawa S."/>
            <person name="Kogure K."/>
            <person name="Iwasaki W."/>
        </authorList>
    </citation>
    <scope>NUCLEOTIDE SEQUENCE [LARGE SCALE GENOMIC DNA]</scope>
    <source>
        <strain evidence="2 3">KCTC 23670</strain>
    </source>
</reference>
<dbReference type="InterPro" id="IPR052934">
    <property type="entry name" value="Methyl-DNA_Rec/Restrict_Enz"/>
</dbReference>
<evidence type="ECO:0000259" key="1">
    <source>
        <dbReference type="Pfam" id="PF07728"/>
    </source>
</evidence>
<gene>
    <name evidence="2" type="ORF">BTO15_15725</name>
</gene>
<feature type="domain" description="ATPase dynein-related AAA" evidence="1">
    <location>
        <begin position="626"/>
        <end position="759"/>
    </location>
</feature>
<dbReference type="SUPFAM" id="SSF52540">
    <property type="entry name" value="P-loop containing nucleoside triphosphate hydrolases"/>
    <property type="match status" value="1"/>
</dbReference>
<protein>
    <recommendedName>
        <fullName evidence="1">ATPase dynein-related AAA domain-containing protein</fullName>
    </recommendedName>
</protein>